<evidence type="ECO:0000259" key="7">
    <source>
        <dbReference type="Pfam" id="PF02518"/>
    </source>
</evidence>
<dbReference type="PANTHER" id="PTHR10169">
    <property type="entry name" value="DNA TOPOISOMERASE/GYRASE"/>
    <property type="match status" value="1"/>
</dbReference>
<evidence type="ECO:0000256" key="1">
    <source>
        <dbReference type="ARBA" id="ARBA00000185"/>
    </source>
</evidence>
<keyword evidence="4" id="KW-0799">Topoisomerase</keyword>
<dbReference type="Proteomes" id="UP000236749">
    <property type="component" value="Segment"/>
</dbReference>
<evidence type="ECO:0000256" key="3">
    <source>
        <dbReference type="ARBA" id="ARBA00012895"/>
    </source>
</evidence>
<dbReference type="Pfam" id="PF02518">
    <property type="entry name" value="HATPase_c"/>
    <property type="match status" value="1"/>
</dbReference>
<evidence type="ECO:0000256" key="6">
    <source>
        <dbReference type="ARBA" id="ARBA00023235"/>
    </source>
</evidence>
<feature type="domain" description="Histidine kinase/HSP90-like ATPase" evidence="7">
    <location>
        <begin position="68"/>
        <end position="135"/>
    </location>
</feature>
<sequence>MSKTSKKSSEKTIEEKYQKKNLHEHILHSPDTYIGSIEDKTCNMWIYNNKFKEGDAQIIFKEISYVPGLYKIYDEVLVNSADHSKRCKSCNMIKVDINEESGEISVWNNGDGIDVVEHKEHKIMVPSMIFGELLTSTNYDKGEKKLLVVKMDSEQN</sequence>
<keyword evidence="6 8" id="KW-0413">Isomerase</keyword>
<organism evidence="8 9">
    <name type="scientific">Megavirus lba</name>
    <dbReference type="NCBI Taxonomy" id="1235314"/>
    <lineage>
        <taxon>Viruses</taxon>
        <taxon>Varidnaviria</taxon>
        <taxon>Bamfordvirae</taxon>
        <taxon>Nucleocytoviricota</taxon>
        <taxon>Megaviricetes</taxon>
        <taxon>Imitervirales</taxon>
        <taxon>Mimiviridae</taxon>
        <taxon>Megamimivirinae</taxon>
        <taxon>Megavirus</taxon>
        <taxon>Megavirus chilense</taxon>
    </lineage>
</organism>
<name>L7Y2J0_9VIRU</name>
<dbReference type="InterPro" id="IPR036890">
    <property type="entry name" value="HATPase_C_sf"/>
</dbReference>
<dbReference type="EMBL" id="JX885207">
    <property type="protein sequence ID" value="AGD92312.1"/>
    <property type="molecule type" value="Genomic_DNA"/>
</dbReference>
<accession>L7Y2J0</accession>
<comment type="catalytic activity">
    <reaction evidence="1">
        <text>ATP-dependent breakage, passage and rejoining of double-stranded DNA.</text>
        <dbReference type="EC" id="5.6.2.2"/>
    </reaction>
</comment>
<dbReference type="PRINTS" id="PR00418">
    <property type="entry name" value="TPI2FAMILY"/>
</dbReference>
<protein>
    <recommendedName>
        <fullName evidence="3">DNA topoisomerase (ATP-hydrolyzing)</fullName>
        <ecNumber evidence="3">5.6.2.2</ecNumber>
    </recommendedName>
</protein>
<proteinExistence type="predicted"/>
<evidence type="ECO:0000256" key="5">
    <source>
        <dbReference type="ARBA" id="ARBA00023125"/>
    </source>
</evidence>
<dbReference type="GO" id="GO:0000819">
    <property type="term" value="P:sister chromatid segregation"/>
    <property type="evidence" value="ECO:0007669"/>
    <property type="project" value="TreeGrafter"/>
</dbReference>
<gene>
    <name evidence="8" type="ORF">LBA_00394</name>
</gene>
<keyword evidence="5" id="KW-0238">DNA-binding</keyword>
<dbReference type="SUPFAM" id="SSF55874">
    <property type="entry name" value="ATPase domain of HSP90 chaperone/DNA topoisomerase II/histidine kinase"/>
    <property type="match status" value="1"/>
</dbReference>
<dbReference type="InterPro" id="IPR003594">
    <property type="entry name" value="HATPase_dom"/>
</dbReference>
<dbReference type="EC" id="5.6.2.2" evidence="3"/>
<evidence type="ECO:0000256" key="4">
    <source>
        <dbReference type="ARBA" id="ARBA00023029"/>
    </source>
</evidence>
<evidence type="ECO:0000313" key="8">
    <source>
        <dbReference type="EMBL" id="AGD92312.1"/>
    </source>
</evidence>
<dbReference type="Gene3D" id="3.30.565.10">
    <property type="entry name" value="Histidine kinase-like ATPase, C-terminal domain"/>
    <property type="match status" value="1"/>
</dbReference>
<dbReference type="InterPro" id="IPR050634">
    <property type="entry name" value="DNA_Topoisomerase_II"/>
</dbReference>
<comment type="cofactor">
    <cofactor evidence="2">
        <name>Mg(2+)</name>
        <dbReference type="ChEBI" id="CHEBI:18420"/>
    </cofactor>
</comment>
<evidence type="ECO:0000256" key="2">
    <source>
        <dbReference type="ARBA" id="ARBA00001946"/>
    </source>
</evidence>
<dbReference type="GO" id="GO:0003918">
    <property type="term" value="F:DNA topoisomerase type II (double strand cut, ATP-hydrolyzing) activity"/>
    <property type="evidence" value="ECO:0007669"/>
    <property type="project" value="UniProtKB-EC"/>
</dbReference>
<dbReference type="GO" id="GO:0003677">
    <property type="term" value="F:DNA binding"/>
    <property type="evidence" value="ECO:0007669"/>
    <property type="project" value="UniProtKB-KW"/>
</dbReference>
<dbReference type="PANTHER" id="PTHR10169:SF38">
    <property type="entry name" value="DNA TOPOISOMERASE 2"/>
    <property type="match status" value="1"/>
</dbReference>
<evidence type="ECO:0000313" key="9">
    <source>
        <dbReference type="Proteomes" id="UP000236749"/>
    </source>
</evidence>
<reference evidence="8 9" key="1">
    <citation type="journal article" date="2013" name="Clin. Infect. Dis.">
        <title>First isolation of Mimivirus in a patient with pneumonia.</title>
        <authorList>
            <person name="Saadi H."/>
            <person name="Pagnier I."/>
            <person name="Colson P."/>
            <person name="Cherif J.K."/>
            <person name="Beji M."/>
            <person name="Boughalmi M."/>
            <person name="Azza S."/>
            <person name="Armstrong N."/>
            <person name="Robert C."/>
            <person name="Fournous G."/>
            <person name="La Scola B."/>
            <person name="Raoult D."/>
        </authorList>
    </citation>
    <scope>NUCLEOTIDE SEQUENCE [LARGE SCALE GENOMIC DNA]</scope>
    <source>
        <strain evidence="8">LBA111</strain>
    </source>
</reference>